<dbReference type="InterPro" id="IPR040198">
    <property type="entry name" value="Fido_containing"/>
</dbReference>
<evidence type="ECO:0000313" key="4">
    <source>
        <dbReference type="EMBL" id="NME53056.1"/>
    </source>
</evidence>
<gene>
    <name evidence="4" type="ORF">HF854_11160</name>
</gene>
<dbReference type="SUPFAM" id="SSF140931">
    <property type="entry name" value="Fic-like"/>
    <property type="match status" value="1"/>
</dbReference>
<dbReference type="Proteomes" id="UP000522333">
    <property type="component" value="Unassembled WGS sequence"/>
</dbReference>
<dbReference type="InterPro" id="IPR036388">
    <property type="entry name" value="WH-like_DNA-bd_sf"/>
</dbReference>
<feature type="binding site" evidence="2">
    <location>
        <begin position="248"/>
        <end position="249"/>
    </location>
    <ligand>
        <name>ATP</name>
        <dbReference type="ChEBI" id="CHEBI:30616"/>
    </ligand>
</feature>
<dbReference type="PANTHER" id="PTHR13504:SF33">
    <property type="entry name" value="FIC FAMILY PROTEIN"/>
    <property type="match status" value="1"/>
</dbReference>
<dbReference type="InterPro" id="IPR025230">
    <property type="entry name" value="DUF4172"/>
</dbReference>
<proteinExistence type="predicted"/>
<evidence type="ECO:0000256" key="2">
    <source>
        <dbReference type="PIRSR" id="PIRSR640198-2"/>
    </source>
</evidence>
<accession>A0A848CHZ3</accession>
<dbReference type="InterPro" id="IPR036597">
    <property type="entry name" value="Fido-like_dom_sf"/>
</dbReference>
<dbReference type="EMBL" id="JABAFY010000061">
    <property type="protein sequence ID" value="NME53056.1"/>
    <property type="molecule type" value="Genomic_DNA"/>
</dbReference>
<sequence length="379" mass="42330">MRYIHERPDWPDFRWDLSVLAEPLAAVRYRQGLLLGRMSTLGFYVRSEAGLAAMTTDVVKSSAIEGERLDVAQVRSSLARRLGLEMAGMVPSGRNVDGVVEMMLDATQHYDEPLTVDRLCGWHSSLFPAGYGVSGRIVTEKWRTAESGPMQVVSGYIGREKVNFEAPAAERLDLEMRRFLEWFNAPLSIDPILRAGVAHLWFVTIHPFEDGNGRIARAIADCALARADGCPQRFYSMSGQIERERKEYYSILEYTQKGSLDITSWLGWFVDCLGRAIAAADDTLASVVRRNQIWSRAGACKLNDRQRTVINRLLDDFKGNLTSGKYAKLAKCSPDTALRDIKELLEYGLLEKGEGGGRSTSYALAAVDSMRETAKDITE</sequence>
<name>A0A848CHZ3_9BACT</name>
<evidence type="ECO:0000313" key="5">
    <source>
        <dbReference type="Proteomes" id="UP000522333"/>
    </source>
</evidence>
<feature type="binding site" evidence="2">
    <location>
        <begin position="210"/>
        <end position="217"/>
    </location>
    <ligand>
        <name>ATP</name>
        <dbReference type="ChEBI" id="CHEBI:30616"/>
    </ligand>
</feature>
<dbReference type="Gene3D" id="1.10.3290.10">
    <property type="entry name" value="Fido-like domain"/>
    <property type="match status" value="1"/>
</dbReference>
<keyword evidence="2" id="KW-0547">Nucleotide-binding</keyword>
<feature type="active site" evidence="1">
    <location>
        <position position="206"/>
    </location>
</feature>
<protein>
    <submittedName>
        <fullName evidence="4">Fic family protein</fullName>
    </submittedName>
</protein>
<dbReference type="AlphaFoldDB" id="A0A848CHZ3"/>
<dbReference type="InterPro" id="IPR003812">
    <property type="entry name" value="Fido"/>
</dbReference>
<dbReference type="Pfam" id="PF13776">
    <property type="entry name" value="DUF4172"/>
    <property type="match status" value="1"/>
</dbReference>
<dbReference type="GO" id="GO:0005524">
    <property type="term" value="F:ATP binding"/>
    <property type="evidence" value="ECO:0007669"/>
    <property type="project" value="UniProtKB-KW"/>
</dbReference>
<comment type="caution">
    <text evidence="4">The sequence shown here is derived from an EMBL/GenBank/DDBJ whole genome shotgun (WGS) entry which is preliminary data.</text>
</comment>
<feature type="domain" description="Fido" evidence="3">
    <location>
        <begin position="114"/>
        <end position="271"/>
    </location>
</feature>
<dbReference type="RefSeq" id="WP_168936353.1">
    <property type="nucleotide sequence ID" value="NZ_JABAFY010000061.1"/>
</dbReference>
<dbReference type="PROSITE" id="PS51459">
    <property type="entry name" value="FIDO"/>
    <property type="match status" value="1"/>
</dbReference>
<organism evidence="4 5">
    <name type="scientific">Desulfovibrio piger</name>
    <dbReference type="NCBI Taxonomy" id="901"/>
    <lineage>
        <taxon>Bacteria</taxon>
        <taxon>Pseudomonadati</taxon>
        <taxon>Thermodesulfobacteriota</taxon>
        <taxon>Desulfovibrionia</taxon>
        <taxon>Desulfovibrionales</taxon>
        <taxon>Desulfovibrionaceae</taxon>
        <taxon>Desulfovibrio</taxon>
    </lineage>
</organism>
<dbReference type="PANTHER" id="PTHR13504">
    <property type="entry name" value="FIDO DOMAIN-CONTAINING PROTEIN DDB_G0283145"/>
    <property type="match status" value="1"/>
</dbReference>
<dbReference type="Pfam" id="PF02661">
    <property type="entry name" value="Fic"/>
    <property type="match status" value="1"/>
</dbReference>
<evidence type="ECO:0000256" key="1">
    <source>
        <dbReference type="PIRSR" id="PIRSR640198-1"/>
    </source>
</evidence>
<evidence type="ECO:0000259" key="3">
    <source>
        <dbReference type="PROSITE" id="PS51459"/>
    </source>
</evidence>
<dbReference type="Gene3D" id="1.10.10.10">
    <property type="entry name" value="Winged helix-like DNA-binding domain superfamily/Winged helix DNA-binding domain"/>
    <property type="match status" value="1"/>
</dbReference>
<reference evidence="4 5" key="1">
    <citation type="submission" date="2020-04" db="EMBL/GenBank/DDBJ databases">
        <authorList>
            <person name="Hitch T.C.A."/>
            <person name="Wylensek D."/>
            <person name="Clavel T."/>
        </authorList>
    </citation>
    <scope>NUCLEOTIDE SEQUENCE [LARGE SCALE GENOMIC DNA]</scope>
    <source>
        <strain evidence="4 5">PG-251-APC-1</strain>
    </source>
</reference>
<keyword evidence="2" id="KW-0067">ATP-binding</keyword>